<dbReference type="EMBL" id="FONT01000002">
    <property type="protein sequence ID" value="SFE62404.1"/>
    <property type="molecule type" value="Genomic_DNA"/>
</dbReference>
<dbReference type="InterPro" id="IPR001986">
    <property type="entry name" value="Enolpyruvate_Tfrase_dom"/>
</dbReference>
<dbReference type="PANTHER" id="PTHR21090:SF5">
    <property type="entry name" value="PENTAFUNCTIONAL AROM POLYPEPTIDE"/>
    <property type="match status" value="1"/>
</dbReference>
<evidence type="ECO:0000256" key="5">
    <source>
        <dbReference type="ARBA" id="ARBA00023141"/>
    </source>
</evidence>
<sequence length="449" mass="48811">MSKPDLEARSPWAALTDITEVEIKPVEHKSIHTSITIPGSKSVTNRALIIAGLAEGTSELSGILRSDDSYWCIDALRHLGIAVEVEGDTVRIEGCGGEWPKKETDLYIGAAGTIARFLPGALAISQHGNFHIKASKRMSERPVRPLMEALETLGANIEYLQKEGFYPLRVHANGLTGGEVSISGKLSSQFISGLLLAGTYAENDLTVTIPDYIVQHAYVKITLDMMKAFGVDVSYNEDLTEMKVPVKGYTGQTMPLEADASTASYFMALAAVTGGTVRINNLHMDTNQPDIYMTEVYEKMGCRVTKGDGWVEVEGPDQLVGGFEISMKEMSDQTLTLAAIAPFADAPITMNEVEHIRHHESDRISAVCTELQKLGIEVEEYQDGLKVYPGTPKGTTLHSYDDHRVAMALSLIGTKVAGVVIEDPGCVSKTCPTYFELLEKTGVDVTFST</sequence>
<dbReference type="NCBIfam" id="TIGR01356">
    <property type="entry name" value="aroA"/>
    <property type="match status" value="1"/>
</dbReference>
<dbReference type="Proteomes" id="UP000199516">
    <property type="component" value="Unassembled WGS sequence"/>
</dbReference>
<feature type="binding site" evidence="7">
    <location>
        <position position="359"/>
    </location>
    <ligand>
        <name>3-phosphoshikimate</name>
        <dbReference type="ChEBI" id="CHEBI:145989"/>
    </ligand>
</feature>
<feature type="binding site" evidence="7">
    <location>
        <position position="332"/>
    </location>
    <ligand>
        <name>3-phosphoshikimate</name>
        <dbReference type="ChEBI" id="CHEBI:145989"/>
    </ligand>
</feature>
<keyword evidence="3 7" id="KW-0028">Amino-acid biosynthesis</keyword>
<feature type="binding site" evidence="7">
    <location>
        <position position="141"/>
    </location>
    <ligand>
        <name>phosphoenolpyruvate</name>
        <dbReference type="ChEBI" id="CHEBI:58702"/>
    </ligand>
</feature>
<feature type="active site" description="Proton acceptor" evidence="7">
    <location>
        <position position="332"/>
    </location>
</feature>
<name>A0A1I2C294_9BACI</name>
<feature type="binding site" evidence="7">
    <location>
        <position position="41"/>
    </location>
    <ligand>
        <name>3-phosphoshikimate</name>
        <dbReference type="ChEBI" id="CHEBI:145989"/>
    </ligand>
</feature>
<comment type="subunit">
    <text evidence="7">Monomer.</text>
</comment>
<keyword evidence="5 7" id="KW-0057">Aromatic amino acid biosynthesis</keyword>
<dbReference type="GO" id="GO:0009423">
    <property type="term" value="P:chorismate biosynthetic process"/>
    <property type="evidence" value="ECO:0007669"/>
    <property type="project" value="UniProtKB-UniRule"/>
</dbReference>
<evidence type="ECO:0000256" key="7">
    <source>
        <dbReference type="HAMAP-Rule" id="MF_00210"/>
    </source>
</evidence>
<feature type="binding site" evidence="7">
    <location>
        <position position="188"/>
    </location>
    <ligand>
        <name>3-phosphoshikimate</name>
        <dbReference type="ChEBI" id="CHEBI:145989"/>
    </ligand>
</feature>
<dbReference type="PANTHER" id="PTHR21090">
    <property type="entry name" value="AROM/DEHYDROQUINATE SYNTHASE"/>
    <property type="match status" value="1"/>
</dbReference>
<organism evidence="9 10">
    <name type="scientific">Alteribacillus iranensis</name>
    <dbReference type="NCBI Taxonomy" id="930128"/>
    <lineage>
        <taxon>Bacteria</taxon>
        <taxon>Bacillati</taxon>
        <taxon>Bacillota</taxon>
        <taxon>Bacilli</taxon>
        <taxon>Bacillales</taxon>
        <taxon>Bacillaceae</taxon>
        <taxon>Alteribacillus</taxon>
    </lineage>
</organism>
<comment type="similarity">
    <text evidence="2 7">Belongs to the EPSP synthase family.</text>
</comment>
<comment type="caution">
    <text evidence="7">Lacks conserved residue(s) required for the propagation of feature annotation.</text>
</comment>
<dbReference type="GO" id="GO:0009073">
    <property type="term" value="P:aromatic amino acid family biosynthetic process"/>
    <property type="evidence" value="ECO:0007669"/>
    <property type="project" value="UniProtKB-KW"/>
</dbReference>
<dbReference type="RefSeq" id="WP_245757835.1">
    <property type="nucleotide sequence ID" value="NZ_FONT01000002.1"/>
</dbReference>
<evidence type="ECO:0000256" key="2">
    <source>
        <dbReference type="ARBA" id="ARBA00009948"/>
    </source>
</evidence>
<accession>A0A1I2C294</accession>
<evidence type="ECO:0000256" key="1">
    <source>
        <dbReference type="ARBA" id="ARBA00004811"/>
    </source>
</evidence>
<feature type="domain" description="Enolpyruvate transferase" evidence="8">
    <location>
        <begin position="29"/>
        <end position="437"/>
    </location>
</feature>
<feature type="binding site" evidence="7">
    <location>
        <position position="189"/>
    </location>
    <ligand>
        <name>phosphoenolpyruvate</name>
        <dbReference type="ChEBI" id="CHEBI:58702"/>
    </ligand>
</feature>
<dbReference type="InterPro" id="IPR023193">
    <property type="entry name" value="EPSP_synthase_CS"/>
</dbReference>
<dbReference type="AlphaFoldDB" id="A0A1I2C294"/>
<feature type="binding site" evidence="7">
    <location>
        <position position="41"/>
    </location>
    <ligand>
        <name>phosphoenolpyruvate</name>
        <dbReference type="ChEBI" id="CHEBI:58702"/>
    </ligand>
</feature>
<dbReference type="InterPro" id="IPR036968">
    <property type="entry name" value="Enolpyruvate_Tfrase_sf"/>
</dbReference>
<gene>
    <name evidence="7" type="primary">aroA</name>
    <name evidence="9" type="ORF">SAMN05192532_102646</name>
</gene>
<proteinExistence type="inferred from homology"/>
<feature type="binding site" evidence="7">
    <location>
        <position position="112"/>
    </location>
    <ligand>
        <name>phosphoenolpyruvate</name>
        <dbReference type="ChEBI" id="CHEBI:58702"/>
    </ligand>
</feature>
<dbReference type="GO" id="GO:0003866">
    <property type="term" value="F:3-phosphoshikimate 1-carboxyvinyltransferase activity"/>
    <property type="evidence" value="ECO:0007669"/>
    <property type="project" value="UniProtKB-UniRule"/>
</dbReference>
<comment type="catalytic activity">
    <reaction evidence="6">
        <text>3-phosphoshikimate + phosphoenolpyruvate = 5-O-(1-carboxyvinyl)-3-phosphoshikimate + phosphate</text>
        <dbReference type="Rhea" id="RHEA:21256"/>
        <dbReference type="ChEBI" id="CHEBI:43474"/>
        <dbReference type="ChEBI" id="CHEBI:57701"/>
        <dbReference type="ChEBI" id="CHEBI:58702"/>
        <dbReference type="ChEBI" id="CHEBI:145989"/>
        <dbReference type="EC" id="2.5.1.19"/>
    </reaction>
    <physiologicalReaction direction="left-to-right" evidence="6">
        <dbReference type="Rhea" id="RHEA:21257"/>
    </physiologicalReaction>
</comment>
<keyword evidence="10" id="KW-1185">Reference proteome</keyword>
<dbReference type="Pfam" id="PF00275">
    <property type="entry name" value="EPSP_synthase"/>
    <property type="match status" value="1"/>
</dbReference>
<feature type="binding site" evidence="7">
    <location>
        <position position="363"/>
    </location>
    <ligand>
        <name>phosphoenolpyruvate</name>
        <dbReference type="ChEBI" id="CHEBI:58702"/>
    </ligand>
</feature>
<feature type="binding site" evidence="7">
    <location>
        <position position="189"/>
    </location>
    <ligand>
        <name>3-phosphoshikimate</name>
        <dbReference type="ChEBI" id="CHEBI:145989"/>
    </ligand>
</feature>
<keyword evidence="4 7" id="KW-0808">Transferase</keyword>
<dbReference type="EC" id="2.5.1.19" evidence="7"/>
<protein>
    <recommendedName>
        <fullName evidence="7">3-phosphoshikimate 1-carboxyvinyltransferase</fullName>
        <ecNumber evidence="7">2.5.1.19</ecNumber>
    </recommendedName>
    <alternativeName>
        <fullName evidence="7">5-enolpyruvylshikimate-3-phosphate synthase</fullName>
        <shortName evidence="7">EPSP synthase</shortName>
        <shortName evidence="7">EPSPS</shortName>
    </alternativeName>
</protein>
<feature type="binding site" evidence="7">
    <location>
        <position position="42"/>
    </location>
    <ligand>
        <name>3-phosphoshikimate</name>
        <dbReference type="ChEBI" id="CHEBI:145989"/>
    </ligand>
</feature>
<feature type="binding site" evidence="7">
    <location>
        <position position="429"/>
    </location>
    <ligand>
        <name>phosphoenolpyruvate</name>
        <dbReference type="ChEBI" id="CHEBI:58702"/>
    </ligand>
</feature>
<comment type="function">
    <text evidence="7">Catalyzes the transfer of the enolpyruvyl moiety of phosphoenolpyruvate (PEP) to the 5-hydroxyl of shikimate-3-phosphate (S3P) to produce enolpyruvyl shikimate-3-phosphate and inorganic phosphate.</text>
</comment>
<dbReference type="PROSITE" id="PS00885">
    <property type="entry name" value="EPSP_SYNTHASE_2"/>
    <property type="match status" value="1"/>
</dbReference>
<dbReference type="Gene3D" id="3.65.10.10">
    <property type="entry name" value="Enolpyruvate transferase domain"/>
    <property type="match status" value="2"/>
</dbReference>
<dbReference type="PIRSF" id="PIRSF000505">
    <property type="entry name" value="EPSPS"/>
    <property type="match status" value="1"/>
</dbReference>
<comment type="subcellular location">
    <subcellularLocation>
        <location evidence="7">Cytoplasm</location>
    </subcellularLocation>
</comment>
<dbReference type="HAMAP" id="MF_00210">
    <property type="entry name" value="EPSP_synth"/>
    <property type="match status" value="1"/>
</dbReference>
<evidence type="ECO:0000256" key="4">
    <source>
        <dbReference type="ARBA" id="ARBA00022679"/>
    </source>
</evidence>
<evidence type="ECO:0000313" key="9">
    <source>
        <dbReference type="EMBL" id="SFE62404.1"/>
    </source>
</evidence>
<keyword evidence="7" id="KW-0963">Cytoplasm</keyword>
<feature type="binding site" evidence="7">
    <location>
        <position position="404"/>
    </location>
    <ligand>
        <name>phosphoenolpyruvate</name>
        <dbReference type="ChEBI" id="CHEBI:58702"/>
    </ligand>
</feature>
<evidence type="ECO:0000313" key="10">
    <source>
        <dbReference type="Proteomes" id="UP000199516"/>
    </source>
</evidence>
<dbReference type="UniPathway" id="UPA00053">
    <property type="reaction ID" value="UER00089"/>
</dbReference>
<evidence type="ECO:0000256" key="3">
    <source>
        <dbReference type="ARBA" id="ARBA00022605"/>
    </source>
</evidence>
<comment type="pathway">
    <text evidence="1 7">Metabolic intermediate biosynthesis; chorismate biosynthesis; chorismate from D-erythrose 4-phosphate and phosphoenolpyruvate: step 6/7.</text>
</comment>
<feature type="binding site" evidence="7">
    <location>
        <position position="187"/>
    </location>
    <ligand>
        <name>3-phosphoshikimate</name>
        <dbReference type="ChEBI" id="CHEBI:145989"/>
    </ligand>
</feature>
<reference evidence="9" key="1">
    <citation type="submission" date="2016-10" db="EMBL/GenBank/DDBJ databases">
        <authorList>
            <person name="de Groot N.N."/>
        </authorList>
    </citation>
    <scope>NUCLEOTIDE SEQUENCE [LARGE SCALE GENOMIC DNA]</scope>
    <source>
        <strain evidence="9">DSM 23995</strain>
    </source>
</reference>
<evidence type="ECO:0000256" key="6">
    <source>
        <dbReference type="ARBA" id="ARBA00044633"/>
    </source>
</evidence>
<dbReference type="SUPFAM" id="SSF55205">
    <property type="entry name" value="EPT/RTPC-like"/>
    <property type="match status" value="1"/>
</dbReference>
<dbReference type="InterPro" id="IPR013792">
    <property type="entry name" value="RNA3'P_cycl/enolpyr_Trfase_a/b"/>
</dbReference>
<dbReference type="GO" id="GO:0005737">
    <property type="term" value="C:cytoplasm"/>
    <property type="evidence" value="ECO:0007669"/>
    <property type="project" value="UniProtKB-SubCell"/>
</dbReference>
<dbReference type="CDD" id="cd01556">
    <property type="entry name" value="EPSP_synthase"/>
    <property type="match status" value="1"/>
</dbReference>
<dbReference type="STRING" id="930128.SAMN05192532_102646"/>
<dbReference type="InterPro" id="IPR006264">
    <property type="entry name" value="EPSP_synthase"/>
</dbReference>
<dbReference type="GO" id="GO:0008652">
    <property type="term" value="P:amino acid biosynthetic process"/>
    <property type="evidence" value="ECO:0007669"/>
    <property type="project" value="UniProtKB-KW"/>
</dbReference>
<evidence type="ECO:0000259" key="8">
    <source>
        <dbReference type="Pfam" id="PF00275"/>
    </source>
</evidence>
<feature type="binding site" evidence="7">
    <location>
        <position position="46"/>
    </location>
    <ligand>
        <name>3-phosphoshikimate</name>
        <dbReference type="ChEBI" id="CHEBI:145989"/>
    </ligand>
</feature>